<gene>
    <name evidence="1" type="ORF">OZ415_00645</name>
</gene>
<dbReference type="EMBL" id="CP114063">
    <property type="protein sequence ID" value="WAT24655.1"/>
    <property type="molecule type" value="Genomic_DNA"/>
</dbReference>
<dbReference type="AlphaFoldDB" id="A0AA47J2T3"/>
<evidence type="ECO:0000313" key="2">
    <source>
        <dbReference type="Proteomes" id="UP001164714"/>
    </source>
</evidence>
<evidence type="ECO:0000313" key="1">
    <source>
        <dbReference type="EMBL" id="WAT24655.1"/>
    </source>
</evidence>
<dbReference type="RefSeq" id="WP_269105059.1">
    <property type="nucleotide sequence ID" value="NZ_CP114063.1"/>
</dbReference>
<proteinExistence type="predicted"/>
<accession>A0AA47J2T3</accession>
<name>A0AA47J2T3_9LACT</name>
<organism evidence="1 2">
    <name type="scientific">Aerococcus urinaeequi</name>
    <dbReference type="NCBI Taxonomy" id="51665"/>
    <lineage>
        <taxon>Bacteria</taxon>
        <taxon>Bacillati</taxon>
        <taxon>Bacillota</taxon>
        <taxon>Bacilli</taxon>
        <taxon>Lactobacillales</taxon>
        <taxon>Aerococcaceae</taxon>
        <taxon>Aerococcus</taxon>
    </lineage>
</organism>
<reference evidence="1" key="1">
    <citation type="submission" date="2022-12" db="EMBL/GenBank/DDBJ databases">
        <title>Whole genome sequence analysis of a duck derived balloon bacteium Aerococcus urinaeequi henan2020.</title>
        <authorList>
            <person name="Zhang H."/>
            <person name="Qiao H.X."/>
            <person name="Bian C.Z."/>
            <person name="Shu J.C."/>
        </authorList>
    </citation>
    <scope>NUCLEOTIDE SEQUENCE</scope>
    <source>
        <strain evidence="1">2020-HN-1</strain>
    </source>
</reference>
<sequence length="67" mass="7973">MIVWQNMPNGGGEYNHEIVTDFPNESDILVKNIPERNRQLFFQAEEPTVIIYTQNYAPYKTRIWVQD</sequence>
<protein>
    <submittedName>
        <fullName evidence="1">Uncharacterized protein</fullName>
    </submittedName>
</protein>
<dbReference type="Proteomes" id="UP001164714">
    <property type="component" value="Chromosome"/>
</dbReference>